<feature type="signal peptide" evidence="1">
    <location>
        <begin position="1"/>
        <end position="25"/>
    </location>
</feature>
<dbReference type="RefSeq" id="XP_049152245.1">
    <property type="nucleotide sequence ID" value="XM_049295098.1"/>
</dbReference>
<proteinExistence type="predicted"/>
<evidence type="ECO:0000256" key="1">
    <source>
        <dbReference type="SAM" id="SignalP"/>
    </source>
</evidence>
<protein>
    <submittedName>
        <fullName evidence="2">Uncharacterized protein</fullName>
    </submittedName>
</protein>
<dbReference type="EMBL" id="CP019481">
    <property type="protein sequence ID" value="UQC90644.1"/>
    <property type="molecule type" value="Genomic_DNA"/>
</dbReference>
<dbReference type="Proteomes" id="UP000830671">
    <property type="component" value="Chromosome 9"/>
</dbReference>
<keyword evidence="3" id="KW-1185">Reference proteome</keyword>
<organism evidence="2 3">
    <name type="scientific">Colletotrichum lupini</name>
    <dbReference type="NCBI Taxonomy" id="145971"/>
    <lineage>
        <taxon>Eukaryota</taxon>
        <taxon>Fungi</taxon>
        <taxon>Dikarya</taxon>
        <taxon>Ascomycota</taxon>
        <taxon>Pezizomycotina</taxon>
        <taxon>Sordariomycetes</taxon>
        <taxon>Hypocreomycetidae</taxon>
        <taxon>Glomerellales</taxon>
        <taxon>Glomerellaceae</taxon>
        <taxon>Colletotrichum</taxon>
        <taxon>Colletotrichum acutatum species complex</taxon>
    </lineage>
</organism>
<sequence length="237" mass="26675">MIISPSIFLAVIMFFAGSLFRPSAAAASQPGLASMRTNNIPDFEVTDDDAGDDPESFQMEPSIDNARFRSNFYPSYTMVYGWPSTGGFYMLQCDGVDLEFLGVDRLVPTPRSDDPAEEDTHCINMRKLGAKFYQSDWDYYLKTTTHEDLQDRYQKAMELGKDNFFAAEEANKAAEKFIKVFGWPTTGGVWALKVSTDKVHSFGIRNAFTMDEKCRAIEMMGGIFYADPNECPDLDLV</sequence>
<reference evidence="2" key="1">
    <citation type="journal article" date="2021" name="Mol. Plant Microbe Interact.">
        <title>Complete Genome Sequence of the Plant-Pathogenic Fungus Colletotrichum lupini.</title>
        <authorList>
            <person name="Baroncelli R."/>
            <person name="Pensec F."/>
            <person name="Da Lio D."/>
            <person name="Boufleur T."/>
            <person name="Vicente I."/>
            <person name="Sarrocco S."/>
            <person name="Picot A."/>
            <person name="Baraldi E."/>
            <person name="Sukno S."/>
            <person name="Thon M."/>
            <person name="Le Floch G."/>
        </authorList>
    </citation>
    <scope>NUCLEOTIDE SEQUENCE</scope>
    <source>
        <strain evidence="2">IMI 504893</strain>
    </source>
</reference>
<dbReference type="GeneID" id="73350108"/>
<keyword evidence="1" id="KW-0732">Signal</keyword>
<name>A0A9Q8T7C2_9PEZI</name>
<evidence type="ECO:0000313" key="3">
    <source>
        <dbReference type="Proteomes" id="UP000830671"/>
    </source>
</evidence>
<evidence type="ECO:0000313" key="2">
    <source>
        <dbReference type="EMBL" id="UQC90644.1"/>
    </source>
</evidence>
<gene>
    <name evidence="2" type="ORF">CLUP02_16174</name>
</gene>
<dbReference type="KEGG" id="clup:CLUP02_16174"/>
<accession>A0A9Q8T7C2</accession>
<feature type="chain" id="PRO_5040336995" evidence="1">
    <location>
        <begin position="26"/>
        <end position="237"/>
    </location>
</feature>
<dbReference type="AlphaFoldDB" id="A0A9Q8T7C2"/>